<dbReference type="GO" id="GO:0051539">
    <property type="term" value="F:4 iron, 4 sulfur cluster binding"/>
    <property type="evidence" value="ECO:0007669"/>
    <property type="project" value="UniProtKB-UniRule"/>
</dbReference>
<evidence type="ECO:0000256" key="9">
    <source>
        <dbReference type="ARBA" id="ARBA00023150"/>
    </source>
</evidence>
<dbReference type="Proteomes" id="UP000094769">
    <property type="component" value="Unassembled WGS sequence"/>
</dbReference>
<dbReference type="RefSeq" id="WP_069127236.1">
    <property type="nucleotide sequence ID" value="NZ_MARB01000024.1"/>
</dbReference>
<evidence type="ECO:0000256" key="1">
    <source>
        <dbReference type="ARBA" id="ARBA00012167"/>
    </source>
</evidence>
<dbReference type="AlphaFoldDB" id="A0A7Z0VIR5"/>
<comment type="caution">
    <text evidence="14">The sequence shown here is derived from an EMBL/GenBank/DDBJ whole genome shotgun (WGS) entry which is preliminary data.</text>
</comment>
<dbReference type="SFLD" id="SFLDG01067">
    <property type="entry name" value="SPASM/twitch_domain_containing"/>
    <property type="match status" value="1"/>
</dbReference>
<evidence type="ECO:0000256" key="2">
    <source>
        <dbReference type="ARBA" id="ARBA00022485"/>
    </source>
</evidence>
<protein>
    <recommendedName>
        <fullName evidence="1 12">GTP 3',8-cyclase</fullName>
        <ecNumber evidence="1 12">4.1.99.22</ecNumber>
    </recommendedName>
    <alternativeName>
        <fullName evidence="12">Molybdenum cofactor biosynthesis protein A</fullName>
    </alternativeName>
</protein>
<feature type="binding site" evidence="12">
    <location>
        <position position="79"/>
    </location>
    <ligand>
        <name>S-adenosyl-L-methionine</name>
        <dbReference type="ChEBI" id="CHEBI:59789"/>
    </ligand>
</feature>
<dbReference type="SMART" id="SM00729">
    <property type="entry name" value="Elp3"/>
    <property type="match status" value="1"/>
</dbReference>
<dbReference type="UniPathway" id="UPA00344"/>
<keyword evidence="7 12" id="KW-0411">Iron-sulfur</keyword>
<dbReference type="Pfam" id="PF06463">
    <property type="entry name" value="Mob_synth_C"/>
    <property type="match status" value="1"/>
</dbReference>
<name>A0A7Z0VIR5_9GAMM</name>
<dbReference type="InterPro" id="IPR007197">
    <property type="entry name" value="rSAM"/>
</dbReference>
<keyword evidence="3 12" id="KW-0949">S-adenosyl-L-methionine</keyword>
<comment type="function">
    <text evidence="12">Catalyzes the cyclization of GTP to (8S)-3',8-cyclo-7,8-dihydroguanosine 5'-triphosphate.</text>
</comment>
<feature type="binding site" evidence="12">
    <location>
        <position position="201"/>
    </location>
    <ligand>
        <name>S-adenosyl-L-methionine</name>
        <dbReference type="ChEBI" id="CHEBI:59789"/>
    </ligand>
</feature>
<dbReference type="GO" id="GO:1904047">
    <property type="term" value="F:S-adenosyl-L-methionine binding"/>
    <property type="evidence" value="ECO:0007669"/>
    <property type="project" value="UniProtKB-UniRule"/>
</dbReference>
<evidence type="ECO:0000256" key="10">
    <source>
        <dbReference type="ARBA" id="ARBA00023239"/>
    </source>
</evidence>
<dbReference type="GO" id="GO:0061799">
    <property type="term" value="F:cyclic pyranopterin monophosphate synthase activity"/>
    <property type="evidence" value="ECO:0007669"/>
    <property type="project" value="TreeGrafter"/>
</dbReference>
<dbReference type="SFLD" id="SFLDG01386">
    <property type="entry name" value="main_SPASM_domain-containing"/>
    <property type="match status" value="1"/>
</dbReference>
<evidence type="ECO:0000256" key="11">
    <source>
        <dbReference type="ARBA" id="ARBA00048697"/>
    </source>
</evidence>
<evidence type="ECO:0000256" key="3">
    <source>
        <dbReference type="ARBA" id="ARBA00022691"/>
    </source>
</evidence>
<sequence length="339" mass="38732">MNRESPEQQTRSSLVDRFNRRINYLRISVTDRCDLRCIYCMSEDMEFVPRSQLLTLEELFRVGKSFVEMGVRKIRITGGEPLTRRGVMQLFESLGELDGLDDLTLTTNGTLLHRYAKTLQRAGVTRVNISLDSLQEARFRKITRIGDIRRTLTGIDAALEAGFQRVKINSVILKNRNHDEIPALVAFAEKRGMDISFIEEMPLGETGDHDRAELYYSSQQVLQDLQPHYDLIATTDTTGGPARYYRINDSNTRVGFISPHSHNFCDHCNRVRLTAEGRLLLCLGQEHSMDLRRVVRANPLDDEPLRQAIIDAMKIKPKGHEFDLTAKPVLFRHMNVTGG</sequence>
<dbReference type="InterPro" id="IPR006638">
    <property type="entry name" value="Elp3/MiaA/NifB-like_rSAM"/>
</dbReference>
<dbReference type="EC" id="4.1.99.22" evidence="1 12"/>
<feature type="binding site" evidence="12">
    <location>
        <position position="26"/>
    </location>
    <ligand>
        <name>GTP</name>
        <dbReference type="ChEBI" id="CHEBI:37565"/>
    </ligand>
</feature>
<dbReference type="EMBL" id="MARB01000024">
    <property type="protein sequence ID" value="ODJ86303.1"/>
    <property type="molecule type" value="Genomic_DNA"/>
</dbReference>
<feature type="binding site" evidence="12">
    <location>
        <begin position="270"/>
        <end position="272"/>
    </location>
    <ligand>
        <name>GTP</name>
        <dbReference type="ChEBI" id="CHEBI:37565"/>
    </ligand>
</feature>
<reference evidence="14 15" key="1">
    <citation type="submission" date="2016-06" db="EMBL/GenBank/DDBJ databases">
        <title>Genome sequence of endosymbiont of Candidatus Endolucinida thiodiazotropha.</title>
        <authorList>
            <person name="Poehlein A."/>
            <person name="Koenig S."/>
            <person name="Heiden S.E."/>
            <person name="Thuermer A."/>
            <person name="Voget S."/>
            <person name="Daniel R."/>
            <person name="Markert S."/>
            <person name="Gros O."/>
            <person name="Schweder T."/>
        </authorList>
    </citation>
    <scope>NUCLEOTIDE SEQUENCE [LARGE SCALE GENOMIC DNA]</scope>
    <source>
        <strain evidence="14 15">COS</strain>
    </source>
</reference>
<evidence type="ECO:0000256" key="8">
    <source>
        <dbReference type="ARBA" id="ARBA00023134"/>
    </source>
</evidence>
<dbReference type="Pfam" id="PF04055">
    <property type="entry name" value="Radical_SAM"/>
    <property type="match status" value="1"/>
</dbReference>
<comment type="similarity">
    <text evidence="12">Belongs to the radical SAM superfamily. MoaA family.</text>
</comment>
<feature type="binding site" evidence="12">
    <location>
        <position position="40"/>
    </location>
    <ligand>
        <name>[4Fe-4S] cluster</name>
        <dbReference type="ChEBI" id="CHEBI:49883"/>
        <label>1</label>
        <note>4Fe-4S-S-AdoMet</note>
    </ligand>
</feature>
<gene>
    <name evidence="14" type="primary">moaA_2</name>
    <name evidence="12" type="synonym">moaA</name>
    <name evidence="14" type="ORF">CODIS_34980</name>
</gene>
<dbReference type="GO" id="GO:0061798">
    <property type="term" value="F:GTP 3',8'-cyclase activity"/>
    <property type="evidence" value="ECO:0007669"/>
    <property type="project" value="UniProtKB-UniRule"/>
</dbReference>
<dbReference type="HAMAP" id="MF_01225_B">
    <property type="entry name" value="MoaA_B"/>
    <property type="match status" value="1"/>
</dbReference>
<feature type="binding site" evidence="12">
    <location>
        <position position="282"/>
    </location>
    <ligand>
        <name>[4Fe-4S] cluster</name>
        <dbReference type="ChEBI" id="CHEBI:49883"/>
        <label>2</label>
        <note>4Fe-4S-substrate</note>
    </ligand>
</feature>
<dbReference type="OrthoDB" id="9763993at2"/>
<dbReference type="SFLD" id="SFLDS00029">
    <property type="entry name" value="Radical_SAM"/>
    <property type="match status" value="1"/>
</dbReference>
<dbReference type="PANTHER" id="PTHR22960">
    <property type="entry name" value="MOLYBDOPTERIN COFACTOR SYNTHESIS PROTEIN A"/>
    <property type="match status" value="1"/>
</dbReference>
<feature type="binding site" evidence="12">
    <location>
        <position position="39"/>
    </location>
    <ligand>
        <name>S-adenosyl-L-methionine</name>
        <dbReference type="ChEBI" id="CHEBI:59789"/>
    </ligand>
</feature>
<keyword evidence="5 12" id="KW-0547">Nucleotide-binding</keyword>
<feature type="binding site" evidence="12">
    <location>
        <position position="37"/>
    </location>
    <ligand>
        <name>[4Fe-4S] cluster</name>
        <dbReference type="ChEBI" id="CHEBI:49883"/>
        <label>1</label>
        <note>4Fe-4S-S-AdoMet</note>
    </ligand>
</feature>
<accession>A0A7Z0VIR5</accession>
<proteinExistence type="inferred from homology"/>
<feature type="binding site" evidence="12">
    <location>
        <position position="33"/>
    </location>
    <ligand>
        <name>[4Fe-4S] cluster</name>
        <dbReference type="ChEBI" id="CHEBI:49883"/>
        <label>1</label>
        <note>4Fe-4S-S-AdoMet</note>
    </ligand>
</feature>
<dbReference type="InterPro" id="IPR000385">
    <property type="entry name" value="MoaA_NifB_PqqE_Fe-S-bd_CS"/>
</dbReference>
<feature type="binding site" evidence="12">
    <location>
        <position position="75"/>
    </location>
    <ligand>
        <name>GTP</name>
        <dbReference type="ChEBI" id="CHEBI:37565"/>
    </ligand>
</feature>
<dbReference type="CDD" id="cd01335">
    <property type="entry name" value="Radical_SAM"/>
    <property type="match status" value="1"/>
</dbReference>
<dbReference type="InterPro" id="IPR058240">
    <property type="entry name" value="rSAM_sf"/>
</dbReference>
<dbReference type="InterPro" id="IPR040064">
    <property type="entry name" value="MoaA-like"/>
</dbReference>
<feature type="binding site" evidence="12">
    <location>
        <position position="268"/>
    </location>
    <ligand>
        <name>[4Fe-4S] cluster</name>
        <dbReference type="ChEBI" id="CHEBI:49883"/>
        <label>2</label>
        <note>4Fe-4S-substrate</note>
    </ligand>
</feature>
<dbReference type="PROSITE" id="PS01305">
    <property type="entry name" value="MOAA_NIFB_PQQE"/>
    <property type="match status" value="1"/>
</dbReference>
<dbReference type="NCBIfam" id="TIGR02666">
    <property type="entry name" value="moaA"/>
    <property type="match status" value="1"/>
</dbReference>
<feature type="binding site" evidence="12">
    <location>
        <position position="130"/>
    </location>
    <ligand>
        <name>S-adenosyl-L-methionine</name>
        <dbReference type="ChEBI" id="CHEBI:59789"/>
    </ligand>
</feature>
<evidence type="ECO:0000256" key="4">
    <source>
        <dbReference type="ARBA" id="ARBA00022723"/>
    </source>
</evidence>
<dbReference type="CDD" id="cd21117">
    <property type="entry name" value="Twitch_MoaA"/>
    <property type="match status" value="1"/>
</dbReference>
<dbReference type="PANTHER" id="PTHR22960:SF0">
    <property type="entry name" value="MOLYBDENUM COFACTOR BIOSYNTHESIS PROTEIN 1"/>
    <property type="match status" value="1"/>
</dbReference>
<dbReference type="PROSITE" id="PS51918">
    <property type="entry name" value="RADICAL_SAM"/>
    <property type="match status" value="1"/>
</dbReference>
<dbReference type="GO" id="GO:0046872">
    <property type="term" value="F:metal ion binding"/>
    <property type="evidence" value="ECO:0007669"/>
    <property type="project" value="UniProtKB-KW"/>
</dbReference>
<dbReference type="InterPro" id="IPR013483">
    <property type="entry name" value="MoaA"/>
</dbReference>
<keyword evidence="15" id="KW-1185">Reference proteome</keyword>
<dbReference type="InterPro" id="IPR010505">
    <property type="entry name" value="MoaA_twitch"/>
</dbReference>
<dbReference type="Gene3D" id="3.20.20.70">
    <property type="entry name" value="Aldolase class I"/>
    <property type="match status" value="1"/>
</dbReference>
<feature type="binding site" evidence="12">
    <location>
        <position position="265"/>
    </location>
    <ligand>
        <name>[4Fe-4S] cluster</name>
        <dbReference type="ChEBI" id="CHEBI:49883"/>
        <label>2</label>
        <note>4Fe-4S-substrate</note>
    </ligand>
</feature>
<comment type="subunit">
    <text evidence="12">Monomer and homodimer.</text>
</comment>
<comment type="cofactor">
    <cofactor evidence="12">
        <name>[4Fe-4S] cluster</name>
        <dbReference type="ChEBI" id="CHEBI:49883"/>
    </cofactor>
    <text evidence="12">Binds 2 [4Fe-4S] clusters. Binds 1 [4Fe-4S] cluster coordinated with 3 cysteines and an exchangeable S-adenosyl-L-methionine and 1 [4Fe-4S] cluster coordinated with 3 cysteines and the GTP-derived substrate.</text>
</comment>
<keyword evidence="9 12" id="KW-0501">Molybdenum cofactor biosynthesis</keyword>
<keyword evidence="6 12" id="KW-0408">Iron</keyword>
<dbReference type="InterPro" id="IPR013785">
    <property type="entry name" value="Aldolase_TIM"/>
</dbReference>
<evidence type="ECO:0000313" key="14">
    <source>
        <dbReference type="EMBL" id="ODJ86303.1"/>
    </source>
</evidence>
<comment type="pathway">
    <text evidence="12">Cofactor biosynthesis; molybdopterin biosynthesis.</text>
</comment>
<evidence type="ECO:0000256" key="5">
    <source>
        <dbReference type="ARBA" id="ARBA00022741"/>
    </source>
</evidence>
<dbReference type="GO" id="GO:0006777">
    <property type="term" value="P:Mo-molybdopterin cofactor biosynthetic process"/>
    <property type="evidence" value="ECO:0007669"/>
    <property type="project" value="UniProtKB-UniRule"/>
</dbReference>
<keyword evidence="4 12" id="KW-0479">Metal-binding</keyword>
<feature type="binding site" evidence="12">
    <location>
        <position position="106"/>
    </location>
    <ligand>
        <name>GTP</name>
        <dbReference type="ChEBI" id="CHEBI:37565"/>
    </ligand>
</feature>
<dbReference type="GO" id="GO:0005525">
    <property type="term" value="F:GTP binding"/>
    <property type="evidence" value="ECO:0007669"/>
    <property type="project" value="UniProtKB-UniRule"/>
</dbReference>
<dbReference type="InterPro" id="IPR050105">
    <property type="entry name" value="MoCo_biosynth_MoaA/MoaC"/>
</dbReference>
<dbReference type="SFLD" id="SFLDG01383">
    <property type="entry name" value="cyclic_pyranopterin_phosphate"/>
    <property type="match status" value="1"/>
</dbReference>
<keyword evidence="8 12" id="KW-0342">GTP-binding</keyword>
<evidence type="ECO:0000259" key="13">
    <source>
        <dbReference type="PROSITE" id="PS51918"/>
    </source>
</evidence>
<evidence type="ECO:0000256" key="6">
    <source>
        <dbReference type="ARBA" id="ARBA00023004"/>
    </source>
</evidence>
<keyword evidence="10 12" id="KW-0456">Lyase</keyword>
<feature type="domain" description="Radical SAM core" evidence="13">
    <location>
        <begin position="17"/>
        <end position="236"/>
    </location>
</feature>
<evidence type="ECO:0000313" key="15">
    <source>
        <dbReference type="Proteomes" id="UP000094769"/>
    </source>
</evidence>
<feature type="binding site" evidence="12">
    <location>
        <position position="167"/>
    </location>
    <ligand>
        <name>GTP</name>
        <dbReference type="ChEBI" id="CHEBI:37565"/>
    </ligand>
</feature>
<evidence type="ECO:0000256" key="7">
    <source>
        <dbReference type="ARBA" id="ARBA00023014"/>
    </source>
</evidence>
<comment type="catalytic activity">
    <reaction evidence="11 12">
        <text>GTP + AH2 + S-adenosyl-L-methionine = (8S)-3',8-cyclo-7,8-dihydroguanosine 5'-triphosphate + 5'-deoxyadenosine + L-methionine + A + H(+)</text>
        <dbReference type="Rhea" id="RHEA:49576"/>
        <dbReference type="ChEBI" id="CHEBI:13193"/>
        <dbReference type="ChEBI" id="CHEBI:15378"/>
        <dbReference type="ChEBI" id="CHEBI:17319"/>
        <dbReference type="ChEBI" id="CHEBI:17499"/>
        <dbReference type="ChEBI" id="CHEBI:37565"/>
        <dbReference type="ChEBI" id="CHEBI:57844"/>
        <dbReference type="ChEBI" id="CHEBI:59789"/>
        <dbReference type="ChEBI" id="CHEBI:131766"/>
        <dbReference type="EC" id="4.1.99.22"/>
    </reaction>
</comment>
<keyword evidence="2 12" id="KW-0004">4Fe-4S</keyword>
<evidence type="ECO:0000256" key="12">
    <source>
        <dbReference type="HAMAP-Rule" id="MF_01225"/>
    </source>
</evidence>
<organism evidence="14 15">
    <name type="scientific">Candidatus Thiodiazotropha endolucinida</name>
    <dbReference type="NCBI Taxonomy" id="1655433"/>
    <lineage>
        <taxon>Bacteria</taxon>
        <taxon>Pseudomonadati</taxon>
        <taxon>Pseudomonadota</taxon>
        <taxon>Gammaproteobacteria</taxon>
        <taxon>Chromatiales</taxon>
        <taxon>Sedimenticolaceae</taxon>
        <taxon>Candidatus Thiodiazotropha</taxon>
    </lineage>
</organism>
<dbReference type="SUPFAM" id="SSF102114">
    <property type="entry name" value="Radical SAM enzymes"/>
    <property type="match status" value="1"/>
</dbReference>